<dbReference type="CDD" id="cd02440">
    <property type="entry name" value="AdoMet_MTases"/>
    <property type="match status" value="1"/>
</dbReference>
<dbReference type="InterPro" id="IPR029063">
    <property type="entry name" value="SAM-dependent_MTases_sf"/>
</dbReference>
<feature type="transmembrane region" description="Helical" evidence="1">
    <location>
        <begin position="171"/>
        <end position="194"/>
    </location>
</feature>
<keyword evidence="1" id="KW-0812">Transmembrane</keyword>
<dbReference type="Gene3D" id="3.40.50.150">
    <property type="entry name" value="Vaccinia Virus protein VP39"/>
    <property type="match status" value="1"/>
</dbReference>
<keyword evidence="2" id="KW-0808">Transferase</keyword>
<organism evidence="2">
    <name type="scientific">Fervidicoccus fontis</name>
    <dbReference type="NCBI Taxonomy" id="683846"/>
    <lineage>
        <taxon>Archaea</taxon>
        <taxon>Thermoproteota</taxon>
        <taxon>Thermoprotei</taxon>
        <taxon>Fervidicoccales</taxon>
        <taxon>Fervidicoccaceae</taxon>
        <taxon>Fervidicoccus</taxon>
    </lineage>
</organism>
<protein>
    <submittedName>
        <fullName evidence="2">Methyltransferase domain-containing protein</fullName>
    </submittedName>
</protein>
<comment type="caution">
    <text evidence="2">The sequence shown here is derived from an EMBL/GenBank/DDBJ whole genome shotgun (WGS) entry which is preliminary data.</text>
</comment>
<dbReference type="GO" id="GO:0032259">
    <property type="term" value="P:methylation"/>
    <property type="evidence" value="ECO:0007669"/>
    <property type="project" value="UniProtKB-KW"/>
</dbReference>
<dbReference type="AlphaFoldDB" id="A0A7J3ZJ20"/>
<keyword evidence="2" id="KW-0489">Methyltransferase</keyword>
<accession>A0A7J3ZJ20</accession>
<keyword evidence="1" id="KW-0472">Membrane</keyword>
<keyword evidence="1" id="KW-1133">Transmembrane helix</keyword>
<name>A0A7J3ZJ20_9CREN</name>
<evidence type="ECO:0000256" key="1">
    <source>
        <dbReference type="SAM" id="Phobius"/>
    </source>
</evidence>
<dbReference type="GO" id="GO:0008168">
    <property type="term" value="F:methyltransferase activity"/>
    <property type="evidence" value="ECO:0007669"/>
    <property type="project" value="UniProtKB-KW"/>
</dbReference>
<sequence length="246" mass="27724">MPGLEGLWWRVLETLERVVSAYEKANIVMSMGTVGSLRKVAVYALCRNASTLLDAGSGPGSIVRVVYELRSRGECNPTLVVALDPLLSMLYRVGRLSREDEAGPLLERVRGVFEYLPFRNGVFNGAIASFALRDAFDGCRALFELARTLRHNGRLVVLELNKPYNSRLRELLAYLYFRLASALAGSLVMGYWGLKLYESLPQTYRRYPYSIEYVLTLRKLGFVVVTRFMLAGTTMVLVAERVRPKP</sequence>
<dbReference type="SUPFAM" id="SSF53335">
    <property type="entry name" value="S-adenosyl-L-methionine-dependent methyltransferases"/>
    <property type="match status" value="1"/>
</dbReference>
<reference evidence="2" key="1">
    <citation type="journal article" date="2020" name="mSystems">
        <title>Genome- and Community-Level Interaction Insights into Carbon Utilization and Element Cycling Functions of Hydrothermarchaeota in Hydrothermal Sediment.</title>
        <authorList>
            <person name="Zhou Z."/>
            <person name="Liu Y."/>
            <person name="Xu W."/>
            <person name="Pan J."/>
            <person name="Luo Z.H."/>
            <person name="Li M."/>
        </authorList>
    </citation>
    <scope>NUCLEOTIDE SEQUENCE [LARGE SCALE GENOMIC DNA]</scope>
    <source>
        <strain evidence="2">SpSt-1116</strain>
    </source>
</reference>
<gene>
    <name evidence="2" type="ORF">ENM78_01105</name>
</gene>
<evidence type="ECO:0000313" key="2">
    <source>
        <dbReference type="EMBL" id="HHQ80053.1"/>
    </source>
</evidence>
<dbReference type="Pfam" id="PF01209">
    <property type="entry name" value="Ubie_methyltran"/>
    <property type="match status" value="1"/>
</dbReference>
<feature type="transmembrane region" description="Helical" evidence="1">
    <location>
        <begin position="220"/>
        <end position="239"/>
    </location>
</feature>
<dbReference type="EMBL" id="DRZC01000017">
    <property type="protein sequence ID" value="HHQ80053.1"/>
    <property type="molecule type" value="Genomic_DNA"/>
</dbReference>
<proteinExistence type="predicted"/>